<evidence type="ECO:0000256" key="1">
    <source>
        <dbReference type="ARBA" id="ARBA00004429"/>
    </source>
</evidence>
<feature type="transmembrane region" description="Helical" evidence="10">
    <location>
        <begin position="140"/>
        <end position="162"/>
    </location>
</feature>
<dbReference type="GO" id="GO:0022857">
    <property type="term" value="F:transmembrane transporter activity"/>
    <property type="evidence" value="ECO:0007669"/>
    <property type="project" value="InterPro"/>
</dbReference>
<proteinExistence type="inferred from homology"/>
<evidence type="ECO:0000259" key="11">
    <source>
        <dbReference type="PROSITE" id="PS50928"/>
    </source>
</evidence>
<comment type="similarity">
    <text evidence="2">Belongs to the binding-protein-dependent transport system permease family. HisMQ subfamily.</text>
</comment>
<dbReference type="Pfam" id="PF00528">
    <property type="entry name" value="BPD_transp_1"/>
    <property type="match status" value="1"/>
</dbReference>
<protein>
    <submittedName>
        <fullName evidence="12">Glutamate transport system permease protein</fullName>
    </submittedName>
</protein>
<dbReference type="RefSeq" id="WP_025421729.1">
    <property type="nucleotide sequence ID" value="NZ_CP006569.1"/>
</dbReference>
<dbReference type="GO" id="GO:0006865">
    <property type="term" value="P:amino acid transport"/>
    <property type="evidence" value="ECO:0007669"/>
    <property type="project" value="UniProtKB-KW"/>
</dbReference>
<feature type="transmembrane region" description="Helical" evidence="10">
    <location>
        <begin position="15"/>
        <end position="39"/>
    </location>
</feature>
<dbReference type="InterPro" id="IPR043429">
    <property type="entry name" value="ArtM/GltK/GlnP/TcyL/YhdX-like"/>
</dbReference>
<accession>W0HS38</accession>
<keyword evidence="8 10" id="KW-1133">Transmembrane helix</keyword>
<name>W0HS38_9GAMM</name>
<comment type="subcellular location">
    <subcellularLocation>
        <location evidence="1">Cell inner membrane</location>
        <topology evidence="1">Multi-pass membrane protein</topology>
    </subcellularLocation>
    <subcellularLocation>
        <location evidence="10">Cell membrane</location>
        <topology evidence="10">Multi-pass membrane protein</topology>
    </subcellularLocation>
</comment>
<dbReference type="HOGENOM" id="CLU_019602_1_0_6"/>
<evidence type="ECO:0000313" key="12">
    <source>
        <dbReference type="EMBL" id="AHF76594.1"/>
    </source>
</evidence>
<keyword evidence="4" id="KW-1003">Cell membrane</keyword>
<dbReference type="CDD" id="cd06261">
    <property type="entry name" value="TM_PBP2"/>
    <property type="match status" value="1"/>
</dbReference>
<dbReference type="EMBL" id="CP006569">
    <property type="protein sequence ID" value="AHF76594.1"/>
    <property type="molecule type" value="Genomic_DNA"/>
</dbReference>
<keyword evidence="6 10" id="KW-0812">Transmembrane</keyword>
<evidence type="ECO:0000256" key="10">
    <source>
        <dbReference type="RuleBase" id="RU363032"/>
    </source>
</evidence>
<dbReference type="SUPFAM" id="SSF161098">
    <property type="entry name" value="MetI-like"/>
    <property type="match status" value="1"/>
</dbReference>
<evidence type="ECO:0000256" key="4">
    <source>
        <dbReference type="ARBA" id="ARBA00022475"/>
    </source>
</evidence>
<keyword evidence="3 10" id="KW-0813">Transport</keyword>
<keyword evidence="5" id="KW-0997">Cell inner membrane</keyword>
<dbReference type="Gene3D" id="1.10.3720.10">
    <property type="entry name" value="MetI-like"/>
    <property type="match status" value="1"/>
</dbReference>
<keyword evidence="7" id="KW-0029">Amino-acid transport</keyword>
<sequence length="215" mass="22991">MTVLMDNGGVLIDGILMVLALTGASLLFALPIGTVLAVMRSAPGRGLRAAGGLYVDIFRNTPLTVLFFFSAFVLPTLGMTFSYFTYAVIALVVYYSAFFCEAVRAGMNLVPRGQIEAARAIGLPFGAMLHEIILPQALRYAFAPLVNVVIALIKSTAIASAFGVAESVSTMELLVLREGDAVFTILLVTCLLYLFITLPLAFIATAVERRLGMTP</sequence>
<evidence type="ECO:0000256" key="2">
    <source>
        <dbReference type="ARBA" id="ARBA00010072"/>
    </source>
</evidence>
<keyword evidence="13" id="KW-1185">Reference proteome</keyword>
<feature type="transmembrane region" description="Helical" evidence="10">
    <location>
        <begin position="60"/>
        <end position="77"/>
    </location>
</feature>
<dbReference type="NCBIfam" id="TIGR01726">
    <property type="entry name" value="HEQRo_perm_3TM"/>
    <property type="match status" value="1"/>
</dbReference>
<dbReference type="InterPro" id="IPR035906">
    <property type="entry name" value="MetI-like_sf"/>
</dbReference>
<evidence type="ECO:0000256" key="9">
    <source>
        <dbReference type="ARBA" id="ARBA00023136"/>
    </source>
</evidence>
<feature type="transmembrane region" description="Helical" evidence="10">
    <location>
        <begin position="83"/>
        <end position="103"/>
    </location>
</feature>
<reference evidence="12 13" key="1">
    <citation type="journal article" date="2014" name="Genome Biol. Evol.">
        <title>Genome degeneration and adaptation in a nascent stage of symbiosis.</title>
        <authorList>
            <person name="Oakeson K.F."/>
            <person name="Gil R."/>
            <person name="Clayton A.L."/>
            <person name="Dunn D.M."/>
            <person name="von Niederhausern A.C."/>
            <person name="Hamil C."/>
            <person name="Aoyagi A."/>
            <person name="Duval B."/>
            <person name="Baca A."/>
            <person name="Silva F.J."/>
            <person name="Vallier A."/>
            <person name="Jackson D.G."/>
            <person name="Latorre A."/>
            <person name="Weiss R.B."/>
            <person name="Heddi A."/>
            <person name="Moya A."/>
            <person name="Dale C."/>
        </authorList>
    </citation>
    <scope>NUCLEOTIDE SEQUENCE [LARGE SCALE GENOMIC DNA]</scope>
    <source>
        <strain evidence="12 13">HS1</strain>
    </source>
</reference>
<dbReference type="Proteomes" id="UP000019028">
    <property type="component" value="Chromosome"/>
</dbReference>
<dbReference type="PANTHER" id="PTHR30614">
    <property type="entry name" value="MEMBRANE COMPONENT OF AMINO ACID ABC TRANSPORTER"/>
    <property type="match status" value="1"/>
</dbReference>
<dbReference type="GO" id="GO:0043190">
    <property type="term" value="C:ATP-binding cassette (ABC) transporter complex"/>
    <property type="evidence" value="ECO:0007669"/>
    <property type="project" value="InterPro"/>
</dbReference>
<dbReference type="KEGG" id="sod:Sant_1536"/>
<dbReference type="InterPro" id="IPR000515">
    <property type="entry name" value="MetI-like"/>
</dbReference>
<organism evidence="12 13">
    <name type="scientific">Sodalis praecaptivus</name>
    <dbReference type="NCBI Taxonomy" id="1239307"/>
    <lineage>
        <taxon>Bacteria</taxon>
        <taxon>Pseudomonadati</taxon>
        <taxon>Pseudomonadota</taxon>
        <taxon>Gammaproteobacteria</taxon>
        <taxon>Enterobacterales</taxon>
        <taxon>Bruguierivoracaceae</taxon>
        <taxon>Sodalis</taxon>
    </lineage>
</organism>
<evidence type="ECO:0000256" key="7">
    <source>
        <dbReference type="ARBA" id="ARBA00022970"/>
    </source>
</evidence>
<gene>
    <name evidence="12" type="primary">gluC</name>
    <name evidence="12" type="ORF">Sant_1536</name>
</gene>
<dbReference type="PATRIC" id="fig|1239307.3.peg.1669"/>
<feature type="transmembrane region" description="Helical" evidence="10">
    <location>
        <begin position="182"/>
        <end position="207"/>
    </location>
</feature>
<dbReference type="AlphaFoldDB" id="W0HS38"/>
<evidence type="ECO:0000256" key="6">
    <source>
        <dbReference type="ARBA" id="ARBA00022692"/>
    </source>
</evidence>
<dbReference type="InterPro" id="IPR010065">
    <property type="entry name" value="AA_ABC_transptr_permease_3TM"/>
</dbReference>
<evidence type="ECO:0000256" key="8">
    <source>
        <dbReference type="ARBA" id="ARBA00022989"/>
    </source>
</evidence>
<evidence type="ECO:0000256" key="3">
    <source>
        <dbReference type="ARBA" id="ARBA00022448"/>
    </source>
</evidence>
<keyword evidence="9 10" id="KW-0472">Membrane</keyword>
<dbReference type="PROSITE" id="PS50928">
    <property type="entry name" value="ABC_TM1"/>
    <property type="match status" value="1"/>
</dbReference>
<dbReference type="PANTHER" id="PTHR30614:SF37">
    <property type="entry name" value="AMINO-ACID ABC TRANSPORTER PERMEASE PROTEIN YHDX-RELATED"/>
    <property type="match status" value="1"/>
</dbReference>
<evidence type="ECO:0000256" key="5">
    <source>
        <dbReference type="ARBA" id="ARBA00022519"/>
    </source>
</evidence>
<evidence type="ECO:0000313" key="13">
    <source>
        <dbReference type="Proteomes" id="UP000019028"/>
    </source>
</evidence>
<feature type="domain" description="ABC transmembrane type-1" evidence="11">
    <location>
        <begin position="15"/>
        <end position="204"/>
    </location>
</feature>